<dbReference type="EMBL" id="JWZX01001258">
    <property type="protein sequence ID" value="KOO34323.1"/>
    <property type="molecule type" value="Genomic_DNA"/>
</dbReference>
<feature type="transmembrane region" description="Helical" evidence="1">
    <location>
        <begin position="61"/>
        <end position="79"/>
    </location>
</feature>
<evidence type="ECO:0000256" key="1">
    <source>
        <dbReference type="SAM" id="Phobius"/>
    </source>
</evidence>
<sequence length="124" mass="13142">MKLLVLVLPFASAFKLPISPKLSATAVTLAAPLPALAVYEPIHKVLPGTEYGDVIMSQNNVASAALGLVMLLGVFFAFFDYMLKFGAEKACIISSTTGKKVCGYILDASQDGCVLTDHDGWQCA</sequence>
<reference evidence="3" key="1">
    <citation type="journal article" date="2015" name="PLoS Genet.">
        <title>Genome Sequence and Transcriptome Analyses of Chrysochromulina tobin: Metabolic Tools for Enhanced Algal Fitness in the Prominent Order Prymnesiales (Haptophyceae).</title>
        <authorList>
            <person name="Hovde B.T."/>
            <person name="Deodato C.R."/>
            <person name="Hunsperger H.M."/>
            <person name="Ryken S.A."/>
            <person name="Yost W."/>
            <person name="Jha R.K."/>
            <person name="Patterson J."/>
            <person name="Monnat R.J. Jr."/>
            <person name="Barlow S.B."/>
            <person name="Starkenburg S.R."/>
            <person name="Cattolico R.A."/>
        </authorList>
    </citation>
    <scope>NUCLEOTIDE SEQUENCE</scope>
    <source>
        <strain evidence="3">CCMP291</strain>
    </source>
</reference>
<evidence type="ECO:0000313" key="3">
    <source>
        <dbReference type="Proteomes" id="UP000037460"/>
    </source>
</evidence>
<organism evidence="2 3">
    <name type="scientific">Chrysochromulina tobinii</name>
    <dbReference type="NCBI Taxonomy" id="1460289"/>
    <lineage>
        <taxon>Eukaryota</taxon>
        <taxon>Haptista</taxon>
        <taxon>Haptophyta</taxon>
        <taxon>Prymnesiophyceae</taxon>
        <taxon>Prymnesiales</taxon>
        <taxon>Chrysochromulinaceae</taxon>
        <taxon>Chrysochromulina</taxon>
    </lineage>
</organism>
<dbReference type="Proteomes" id="UP000037460">
    <property type="component" value="Unassembled WGS sequence"/>
</dbReference>
<comment type="caution">
    <text evidence="2">The sequence shown here is derived from an EMBL/GenBank/DDBJ whole genome shotgun (WGS) entry which is preliminary data.</text>
</comment>
<accession>A0A0M0K7F2</accession>
<dbReference type="AlphaFoldDB" id="A0A0M0K7F2"/>
<keyword evidence="1" id="KW-0472">Membrane</keyword>
<keyword evidence="1" id="KW-0812">Transmembrane</keyword>
<name>A0A0M0K7F2_9EUKA</name>
<keyword evidence="3" id="KW-1185">Reference proteome</keyword>
<protein>
    <submittedName>
        <fullName evidence="2">Uncharacterized protein</fullName>
    </submittedName>
</protein>
<proteinExistence type="predicted"/>
<keyword evidence="1" id="KW-1133">Transmembrane helix</keyword>
<evidence type="ECO:0000313" key="2">
    <source>
        <dbReference type="EMBL" id="KOO34323.1"/>
    </source>
</evidence>
<gene>
    <name evidence="2" type="ORF">Ctob_007263</name>
</gene>